<sequence>MKLSNSRILLFFSALFMATLGLIATFAPEKFLGPGAIGFMPTLVAQVAGALYLGFAILNWMAKDNAIGGIYSRPVALGNLLHFFAVAMALVRLVSAGDHQGILLMITLIYVVFAAGFGLLVFGKSPVQLR</sequence>
<accession>A0A7W7Z8Q0</accession>
<proteinExistence type="predicted"/>
<evidence type="ECO:0000313" key="2">
    <source>
        <dbReference type="EMBL" id="MBB5055360.1"/>
    </source>
</evidence>
<feature type="transmembrane region" description="Helical" evidence="1">
    <location>
        <begin position="74"/>
        <end position="95"/>
    </location>
</feature>
<gene>
    <name evidence="2" type="ORF">HDF16_000029</name>
</gene>
<evidence type="ECO:0000313" key="3">
    <source>
        <dbReference type="Proteomes" id="UP000540989"/>
    </source>
</evidence>
<keyword evidence="1" id="KW-1133">Transmembrane helix</keyword>
<reference evidence="2 3" key="1">
    <citation type="submission" date="2020-08" db="EMBL/GenBank/DDBJ databases">
        <title>Genomic Encyclopedia of Type Strains, Phase IV (KMG-V): Genome sequencing to study the core and pangenomes of soil and plant-associated prokaryotes.</title>
        <authorList>
            <person name="Whitman W."/>
        </authorList>
    </citation>
    <scope>NUCLEOTIDE SEQUENCE [LARGE SCALE GENOMIC DNA]</scope>
    <source>
        <strain evidence="2 3">M8UP14</strain>
    </source>
</reference>
<keyword evidence="1" id="KW-0812">Transmembrane</keyword>
<dbReference type="RefSeq" id="WP_184212997.1">
    <property type="nucleotide sequence ID" value="NZ_JACHIP010000001.1"/>
</dbReference>
<evidence type="ECO:0000256" key="1">
    <source>
        <dbReference type="SAM" id="Phobius"/>
    </source>
</evidence>
<keyword evidence="1" id="KW-0472">Membrane</keyword>
<keyword evidence="3" id="KW-1185">Reference proteome</keyword>
<feature type="transmembrane region" description="Helical" evidence="1">
    <location>
        <begin position="7"/>
        <end position="27"/>
    </location>
</feature>
<organism evidence="2 3">
    <name type="scientific">Granulicella aggregans</name>
    <dbReference type="NCBI Taxonomy" id="474949"/>
    <lineage>
        <taxon>Bacteria</taxon>
        <taxon>Pseudomonadati</taxon>
        <taxon>Acidobacteriota</taxon>
        <taxon>Terriglobia</taxon>
        <taxon>Terriglobales</taxon>
        <taxon>Acidobacteriaceae</taxon>
        <taxon>Granulicella</taxon>
    </lineage>
</organism>
<dbReference type="Proteomes" id="UP000540989">
    <property type="component" value="Unassembled WGS sequence"/>
</dbReference>
<protein>
    <submittedName>
        <fullName evidence="2">Uncharacterized protein</fullName>
    </submittedName>
</protein>
<name>A0A7W7Z8Q0_9BACT</name>
<feature type="transmembrane region" description="Helical" evidence="1">
    <location>
        <begin position="101"/>
        <end position="122"/>
    </location>
</feature>
<dbReference type="AlphaFoldDB" id="A0A7W7Z8Q0"/>
<dbReference type="EMBL" id="JACHIP010000001">
    <property type="protein sequence ID" value="MBB5055360.1"/>
    <property type="molecule type" value="Genomic_DNA"/>
</dbReference>
<feature type="transmembrane region" description="Helical" evidence="1">
    <location>
        <begin position="39"/>
        <end position="62"/>
    </location>
</feature>
<comment type="caution">
    <text evidence="2">The sequence shown here is derived from an EMBL/GenBank/DDBJ whole genome shotgun (WGS) entry which is preliminary data.</text>
</comment>